<keyword evidence="3 8" id="KW-0812">Transmembrane</keyword>
<gene>
    <name evidence="10" type="ORF">GBAR_LOCUS29640</name>
</gene>
<organism evidence="10 11">
    <name type="scientific">Geodia barretti</name>
    <name type="common">Barrett's horny sponge</name>
    <dbReference type="NCBI Taxonomy" id="519541"/>
    <lineage>
        <taxon>Eukaryota</taxon>
        <taxon>Metazoa</taxon>
        <taxon>Porifera</taxon>
        <taxon>Demospongiae</taxon>
        <taxon>Heteroscleromorpha</taxon>
        <taxon>Tetractinellida</taxon>
        <taxon>Astrophorina</taxon>
        <taxon>Geodiidae</taxon>
        <taxon>Geodia</taxon>
    </lineage>
</organism>
<comment type="subcellular location">
    <subcellularLocation>
        <location evidence="1">Endoplasmic reticulum membrane</location>
        <topology evidence="1">Multi-pass membrane protein</topology>
    </subcellularLocation>
</comment>
<dbReference type="Gene3D" id="1.20.1540.10">
    <property type="entry name" value="Rhomboid-like"/>
    <property type="match status" value="1"/>
</dbReference>
<protein>
    <submittedName>
        <fullName evidence="10">Inactive rhomboid protein 1</fullName>
    </submittedName>
</protein>
<feature type="region of interest" description="Disordered" evidence="7">
    <location>
        <begin position="110"/>
        <end position="129"/>
    </location>
</feature>
<evidence type="ECO:0000256" key="1">
    <source>
        <dbReference type="ARBA" id="ARBA00004477"/>
    </source>
</evidence>
<feature type="region of interest" description="Disordered" evidence="7">
    <location>
        <begin position="166"/>
        <end position="192"/>
    </location>
</feature>
<evidence type="ECO:0000256" key="6">
    <source>
        <dbReference type="ARBA" id="ARBA00023136"/>
    </source>
</evidence>
<feature type="transmembrane region" description="Helical" evidence="8">
    <location>
        <begin position="674"/>
        <end position="693"/>
    </location>
</feature>
<feature type="transmembrane region" description="Helical" evidence="8">
    <location>
        <begin position="394"/>
        <end position="414"/>
    </location>
</feature>
<feature type="transmembrane region" description="Helical" evidence="8">
    <location>
        <begin position="755"/>
        <end position="774"/>
    </location>
</feature>
<evidence type="ECO:0000256" key="8">
    <source>
        <dbReference type="SAM" id="Phobius"/>
    </source>
</evidence>
<dbReference type="GO" id="GO:0042058">
    <property type="term" value="P:regulation of epidermal growth factor receptor signaling pathway"/>
    <property type="evidence" value="ECO:0007669"/>
    <property type="project" value="TreeGrafter"/>
</dbReference>
<reference evidence="10" key="1">
    <citation type="submission" date="2023-03" db="EMBL/GenBank/DDBJ databases">
        <authorList>
            <person name="Steffen K."/>
            <person name="Cardenas P."/>
        </authorList>
    </citation>
    <scope>NUCLEOTIDE SEQUENCE</scope>
</reference>
<keyword evidence="4" id="KW-0256">Endoplasmic reticulum</keyword>
<dbReference type="GO" id="GO:0005789">
    <property type="term" value="C:endoplasmic reticulum membrane"/>
    <property type="evidence" value="ECO:0007669"/>
    <property type="project" value="UniProtKB-SubCell"/>
</dbReference>
<feature type="domain" description="Peptidase S54 rhomboid" evidence="9">
    <location>
        <begin position="633"/>
        <end position="769"/>
    </location>
</feature>
<comment type="caution">
    <text evidence="10">The sequence shown here is derived from an EMBL/GenBank/DDBJ whole genome shotgun (WGS) entry which is preliminary data.</text>
</comment>
<feature type="compositionally biased region" description="Low complexity" evidence="7">
    <location>
        <begin position="110"/>
        <end position="122"/>
    </location>
</feature>
<dbReference type="PANTHER" id="PTHR45965">
    <property type="entry name" value="INACTIVE RHOMBOID PROTEIN"/>
    <property type="match status" value="1"/>
</dbReference>
<evidence type="ECO:0000313" key="11">
    <source>
        <dbReference type="Proteomes" id="UP001174909"/>
    </source>
</evidence>
<accession>A0AA35TWA6</accession>
<evidence type="ECO:0000259" key="9">
    <source>
        <dbReference type="Pfam" id="PF01694"/>
    </source>
</evidence>
<feature type="transmembrane region" description="Helical" evidence="8">
    <location>
        <begin position="730"/>
        <end position="749"/>
    </location>
</feature>
<feature type="transmembrane region" description="Helical" evidence="8">
    <location>
        <begin position="795"/>
        <end position="820"/>
    </location>
</feature>
<feature type="region of interest" description="Disordered" evidence="7">
    <location>
        <begin position="1"/>
        <end position="77"/>
    </location>
</feature>
<dbReference type="AlphaFoldDB" id="A0AA35TWA6"/>
<keyword evidence="5 8" id="KW-1133">Transmembrane helix</keyword>
<keyword evidence="11" id="KW-1185">Reference proteome</keyword>
<proteinExistence type="inferred from homology"/>
<feature type="compositionally biased region" description="Polar residues" evidence="7">
    <location>
        <begin position="37"/>
        <end position="76"/>
    </location>
</feature>
<evidence type="ECO:0000256" key="4">
    <source>
        <dbReference type="ARBA" id="ARBA00022824"/>
    </source>
</evidence>
<comment type="similarity">
    <text evidence="2">Belongs to the peptidase S54 family.</text>
</comment>
<evidence type="ECO:0000313" key="10">
    <source>
        <dbReference type="EMBL" id="CAI8054262.1"/>
    </source>
</evidence>
<dbReference type="InterPro" id="IPR051512">
    <property type="entry name" value="Inactive_Rhomboid"/>
</dbReference>
<dbReference type="Proteomes" id="UP001174909">
    <property type="component" value="Unassembled WGS sequence"/>
</dbReference>
<sequence>MAEPERGSVTAEWSQGDKKPSMAETPSPTKAGRAPPSLSQQQSRVSKASSRRGTSTLRSQLSQPRRSPQPGSNWGRVQSAFKKGALVAVGLKQTGPEKLHWNAIQRNVQASTTPPVSSASSPWGSQPRPGLQRLRSRLSYHDAPVAHIAYPSYTRQMSSISTATRRGVSVTGEPGRSESAPGVIQTDGGTPVPPSLYGTGRVQAVRQELKPDLWKIAYQGVLRLVSQSETLKPSISSVSGTLSRQAPSTGVKRSFIDLGDSEEEEEEEVDVGRIEADSVTAAPGTFMGTIMEDDEDFFGTEGGVEETDAPLARAGLEEYQPETTYHKPKPTPKRRDRIGRLHMIHDPLFGGYDRGYGGLGLPTFLLRFKYRYVSRDTQRRLDEHLLHKRPYFTYWLMLVHTIIMITAVAVYGFAPYGWDQMAERGTVLGSNLAFDTEEKIVIPSVWFGPSQKSLVLLGALYGPCMRRDRQLFRAVEADRNNERSQSGCCVRLDGSGCVQEPNNKNCRTRLTDFVTNYTDGEDEIRGVCGTSPRTCSDPRPGLDSTSWVLDNVLTWPICLESNVSDEGGPPHLTCEITGRPCCVGIQALCIITTRDHCDFLDGRFHQEAFLCSQVDCLNTTCGLLPFIEFNEPDQFYRLWIALFMHAGLLHLFLSLIFSFLILRHVEKRMGWLRTTILYILSGIGGNLVSVFFVPYNPQVGPAGSIVGVVAYMFVFLIFESRLLMHPWVEFIKLGFVVIFLLILGLFPFIDNFAHIGGFVFGFLLSGILVPYHSLDDLGVKPKRKKKERKNDVFRRVKWGMVIGGIPSVVLLFVLFFVLFYEVQDTWDGFQYLNCIPFTATICQDLGGNIRTRDSHII</sequence>
<dbReference type="EMBL" id="CASHTH010004166">
    <property type="protein sequence ID" value="CAI8054262.1"/>
    <property type="molecule type" value="Genomic_DNA"/>
</dbReference>
<feature type="transmembrane region" description="Helical" evidence="8">
    <location>
        <begin position="638"/>
        <end position="662"/>
    </location>
</feature>
<dbReference type="PANTHER" id="PTHR45965:SF3">
    <property type="entry name" value="INACTIVE RHOMBOID PROTEIN 1"/>
    <property type="match status" value="1"/>
</dbReference>
<dbReference type="GO" id="GO:0004252">
    <property type="term" value="F:serine-type endopeptidase activity"/>
    <property type="evidence" value="ECO:0007669"/>
    <property type="project" value="InterPro"/>
</dbReference>
<evidence type="ECO:0000256" key="3">
    <source>
        <dbReference type="ARBA" id="ARBA00022692"/>
    </source>
</evidence>
<dbReference type="InterPro" id="IPR022764">
    <property type="entry name" value="Peptidase_S54_rhomboid_dom"/>
</dbReference>
<dbReference type="InterPro" id="IPR035952">
    <property type="entry name" value="Rhomboid-like_sf"/>
</dbReference>
<dbReference type="Pfam" id="PF01694">
    <property type="entry name" value="Rhomboid"/>
    <property type="match status" value="1"/>
</dbReference>
<evidence type="ECO:0000256" key="5">
    <source>
        <dbReference type="ARBA" id="ARBA00022989"/>
    </source>
</evidence>
<feature type="transmembrane region" description="Helical" evidence="8">
    <location>
        <begin position="699"/>
        <end position="718"/>
    </location>
</feature>
<keyword evidence="6 8" id="KW-0472">Membrane</keyword>
<evidence type="ECO:0000256" key="2">
    <source>
        <dbReference type="ARBA" id="ARBA00009045"/>
    </source>
</evidence>
<dbReference type="GO" id="GO:0050708">
    <property type="term" value="P:regulation of protein secretion"/>
    <property type="evidence" value="ECO:0007669"/>
    <property type="project" value="TreeGrafter"/>
</dbReference>
<dbReference type="SUPFAM" id="SSF144091">
    <property type="entry name" value="Rhomboid-like"/>
    <property type="match status" value="1"/>
</dbReference>
<evidence type="ECO:0000256" key="7">
    <source>
        <dbReference type="SAM" id="MobiDB-lite"/>
    </source>
</evidence>
<name>A0AA35TWA6_GEOBA</name>